<gene>
    <name evidence="1" type="ORF">SDC9_77246</name>
</gene>
<dbReference type="EMBL" id="VSSQ01005861">
    <property type="protein sequence ID" value="MPM30696.1"/>
    <property type="molecule type" value="Genomic_DNA"/>
</dbReference>
<comment type="caution">
    <text evidence="1">The sequence shown here is derived from an EMBL/GenBank/DDBJ whole genome shotgun (WGS) entry which is preliminary data.</text>
</comment>
<evidence type="ECO:0000313" key="1">
    <source>
        <dbReference type="EMBL" id="MPM30696.1"/>
    </source>
</evidence>
<dbReference type="AlphaFoldDB" id="A0A644YQC1"/>
<sequence>MGGSQTAVSSGLRAGTAGDLSQILNMLQMNEGEFLRFLQNQVASGSRFGGSLFNILRGAYHASDSQNLRSDILQFLKQYSDYSSTGHIEDNLLRSLNRITASLPRSWGAQVVNFIAQLQNSMQSGDRAGALKLLQGQILTYLSDYVSRSHDMGRVRSALSMLTLDIARYENGSQEGVLQALRQLFNYSSLRDALGGDPRGAGDAVLLQMLKNTPFERFGRNNAFADQLASAADLALRGSAGPEAQEQFQAMVSSMLVNESVYMTVNHYILPLVWNDRMMYSEMWVDPDADRDADQPFGQRDGARTLRFLLKADIQSLGLFDIVVTSRGNSVDLAVRCPDSVAPFSEVIRGSLTGILSDNGLNVGSVDVGKMVRPLTVSEIFPKIFDGKDSINVRA</sequence>
<name>A0A644YQC1_9ZZZZ</name>
<accession>A0A644YQC1</accession>
<reference evidence="1" key="1">
    <citation type="submission" date="2019-08" db="EMBL/GenBank/DDBJ databases">
        <authorList>
            <person name="Kucharzyk K."/>
            <person name="Murdoch R.W."/>
            <person name="Higgins S."/>
            <person name="Loffler F."/>
        </authorList>
    </citation>
    <scope>NUCLEOTIDE SEQUENCE</scope>
</reference>
<organism evidence="1">
    <name type="scientific">bioreactor metagenome</name>
    <dbReference type="NCBI Taxonomy" id="1076179"/>
    <lineage>
        <taxon>unclassified sequences</taxon>
        <taxon>metagenomes</taxon>
        <taxon>ecological metagenomes</taxon>
    </lineage>
</organism>
<protein>
    <submittedName>
        <fullName evidence="1">Uncharacterized protein</fullName>
    </submittedName>
</protein>
<proteinExistence type="predicted"/>